<keyword evidence="3" id="KW-1185">Reference proteome</keyword>
<evidence type="ECO:0000313" key="2">
    <source>
        <dbReference type="EMBL" id="AFM02621.1"/>
    </source>
</evidence>
<dbReference type="STRING" id="880071.Fleli_0121"/>
<name>I4AF86_BERLS</name>
<dbReference type="SUPFAM" id="SSF52833">
    <property type="entry name" value="Thioredoxin-like"/>
    <property type="match status" value="1"/>
</dbReference>
<dbReference type="GO" id="GO:0016209">
    <property type="term" value="F:antioxidant activity"/>
    <property type="evidence" value="ECO:0007669"/>
    <property type="project" value="InterPro"/>
</dbReference>
<dbReference type="HOGENOM" id="CLU_132019_0_0_10"/>
<dbReference type="Pfam" id="PF00578">
    <property type="entry name" value="AhpC-TSA"/>
    <property type="match status" value="1"/>
</dbReference>
<dbReference type="AlphaFoldDB" id="I4AF86"/>
<dbReference type="Gene3D" id="3.40.30.10">
    <property type="entry name" value="Glutaredoxin"/>
    <property type="match status" value="1"/>
</dbReference>
<dbReference type="InterPro" id="IPR013766">
    <property type="entry name" value="Thioredoxin_domain"/>
</dbReference>
<dbReference type="eggNOG" id="COG1225">
    <property type="taxonomic scope" value="Bacteria"/>
</dbReference>
<dbReference type="InterPro" id="IPR000866">
    <property type="entry name" value="AhpC/TSA"/>
</dbReference>
<gene>
    <name evidence="2" type="ordered locus">Fleli_0121</name>
</gene>
<feature type="domain" description="Thioredoxin" evidence="1">
    <location>
        <begin position="5"/>
        <end position="163"/>
    </location>
</feature>
<dbReference type="CDD" id="cd02970">
    <property type="entry name" value="PRX_like2"/>
    <property type="match status" value="1"/>
</dbReference>
<sequence>MSNAIKPREKTPNLKVRLINGLEWSLEEQNPENFTLVVFYRGLHCPVCKNYLEDLATKIEDFKKRGVNVVAMSSDSEERAKEAGEKWNIPNLPLGFNFSIEEARKWGLYVSEAISDKEPKLFSEPGIFLIRPDQTLYFASIQTMPFARPDFKQILGALDFVIAKKYPARGEA</sequence>
<dbReference type="PATRIC" id="fig|880071.3.peg.120"/>
<dbReference type="KEGG" id="fli:Fleli_0121"/>
<evidence type="ECO:0000259" key="1">
    <source>
        <dbReference type="PROSITE" id="PS51352"/>
    </source>
</evidence>
<evidence type="ECO:0000313" key="3">
    <source>
        <dbReference type="Proteomes" id="UP000006054"/>
    </source>
</evidence>
<dbReference type="EMBL" id="CP003345">
    <property type="protein sequence ID" value="AFM02621.1"/>
    <property type="molecule type" value="Genomic_DNA"/>
</dbReference>
<dbReference type="RefSeq" id="WP_014796089.1">
    <property type="nucleotide sequence ID" value="NC_018018.1"/>
</dbReference>
<organism evidence="2 3">
    <name type="scientific">Bernardetia litoralis (strain ATCC 23117 / DSM 6794 / NBRC 15988 / NCIMB 1366 / Fx l1 / Sio-4)</name>
    <name type="common">Flexibacter litoralis</name>
    <dbReference type="NCBI Taxonomy" id="880071"/>
    <lineage>
        <taxon>Bacteria</taxon>
        <taxon>Pseudomonadati</taxon>
        <taxon>Bacteroidota</taxon>
        <taxon>Cytophagia</taxon>
        <taxon>Cytophagales</taxon>
        <taxon>Bernardetiaceae</taxon>
        <taxon>Bernardetia</taxon>
    </lineage>
</organism>
<accession>I4AF86</accession>
<dbReference type="Proteomes" id="UP000006054">
    <property type="component" value="Chromosome"/>
</dbReference>
<protein>
    <submittedName>
        <fullName evidence="2">Peroxiredoxin</fullName>
    </submittedName>
</protein>
<proteinExistence type="predicted"/>
<dbReference type="OrthoDB" id="9809746at2"/>
<dbReference type="InterPro" id="IPR036249">
    <property type="entry name" value="Thioredoxin-like_sf"/>
</dbReference>
<reference evidence="3" key="1">
    <citation type="submission" date="2012-06" db="EMBL/GenBank/DDBJ databases">
        <title>The complete genome of Flexibacter litoralis DSM 6794.</title>
        <authorList>
            <person name="Lucas S."/>
            <person name="Copeland A."/>
            <person name="Lapidus A."/>
            <person name="Glavina del Rio T."/>
            <person name="Dalin E."/>
            <person name="Tice H."/>
            <person name="Bruce D."/>
            <person name="Goodwin L."/>
            <person name="Pitluck S."/>
            <person name="Peters L."/>
            <person name="Ovchinnikova G."/>
            <person name="Lu M."/>
            <person name="Kyrpides N."/>
            <person name="Mavromatis K."/>
            <person name="Ivanova N."/>
            <person name="Brettin T."/>
            <person name="Detter J.C."/>
            <person name="Han C."/>
            <person name="Larimer F."/>
            <person name="Land M."/>
            <person name="Hauser L."/>
            <person name="Markowitz V."/>
            <person name="Cheng J.-F."/>
            <person name="Hugenholtz P."/>
            <person name="Woyke T."/>
            <person name="Wu D."/>
            <person name="Spring S."/>
            <person name="Lang E."/>
            <person name="Kopitz M."/>
            <person name="Brambilla E."/>
            <person name="Klenk H.-P."/>
            <person name="Eisen J.A."/>
        </authorList>
    </citation>
    <scope>NUCLEOTIDE SEQUENCE [LARGE SCALE GENOMIC DNA]</scope>
    <source>
        <strain evidence="3">ATCC 23117 / DSM 6794 / NBRC 15988 / NCIMB 1366 / Sio-4</strain>
    </source>
</reference>
<dbReference type="GO" id="GO:0016491">
    <property type="term" value="F:oxidoreductase activity"/>
    <property type="evidence" value="ECO:0007669"/>
    <property type="project" value="InterPro"/>
</dbReference>
<dbReference type="PROSITE" id="PS51352">
    <property type="entry name" value="THIOREDOXIN_2"/>
    <property type="match status" value="1"/>
</dbReference>